<sequence length="211" mass="23401">MPGSKKVHVSGVHEEDVASLIGCLVYKLGLDMPSLEALEKAGSHAYADIPRYLANKNLQPSFYTKQNLCEVIGKYLSFHLFSGRTYLPTDNPQIADTILLLVGITSPEQEVIKFLQSWVSRAESCHNTKLVVLVGKMEQIHWSASKYDQLLSTIESHLQHERLVDVLFIPISIADGNNLLENSEKLMSFRRRIGPGAQDAGPQSLVDAIDA</sequence>
<name>A0A6A6EYY5_9PEZI</name>
<dbReference type="Gene3D" id="3.40.50.300">
    <property type="entry name" value="P-loop containing nucleotide triphosphate hydrolases"/>
    <property type="match status" value="1"/>
</dbReference>
<evidence type="ECO:0000313" key="2">
    <source>
        <dbReference type="Proteomes" id="UP000799539"/>
    </source>
</evidence>
<accession>A0A6A6EYY5</accession>
<keyword evidence="2" id="KW-1185">Reference proteome</keyword>
<evidence type="ECO:0000313" key="1">
    <source>
        <dbReference type="EMBL" id="KAF2206200.1"/>
    </source>
</evidence>
<dbReference type="Proteomes" id="UP000799539">
    <property type="component" value="Unassembled WGS sequence"/>
</dbReference>
<organism evidence="1 2">
    <name type="scientific">Cercospora zeae-maydis SCOH1-5</name>
    <dbReference type="NCBI Taxonomy" id="717836"/>
    <lineage>
        <taxon>Eukaryota</taxon>
        <taxon>Fungi</taxon>
        <taxon>Dikarya</taxon>
        <taxon>Ascomycota</taxon>
        <taxon>Pezizomycotina</taxon>
        <taxon>Dothideomycetes</taxon>
        <taxon>Dothideomycetidae</taxon>
        <taxon>Mycosphaerellales</taxon>
        <taxon>Mycosphaerellaceae</taxon>
        <taxon>Cercospora</taxon>
    </lineage>
</organism>
<reference evidence="1" key="1">
    <citation type="journal article" date="2020" name="Stud. Mycol.">
        <title>101 Dothideomycetes genomes: a test case for predicting lifestyles and emergence of pathogens.</title>
        <authorList>
            <person name="Haridas S."/>
            <person name="Albert R."/>
            <person name="Binder M."/>
            <person name="Bloem J."/>
            <person name="Labutti K."/>
            <person name="Salamov A."/>
            <person name="Andreopoulos B."/>
            <person name="Baker S."/>
            <person name="Barry K."/>
            <person name="Bills G."/>
            <person name="Bluhm B."/>
            <person name="Cannon C."/>
            <person name="Castanera R."/>
            <person name="Culley D."/>
            <person name="Daum C."/>
            <person name="Ezra D."/>
            <person name="Gonzalez J."/>
            <person name="Henrissat B."/>
            <person name="Kuo A."/>
            <person name="Liang C."/>
            <person name="Lipzen A."/>
            <person name="Lutzoni F."/>
            <person name="Magnuson J."/>
            <person name="Mondo S."/>
            <person name="Nolan M."/>
            <person name="Ohm R."/>
            <person name="Pangilinan J."/>
            <person name="Park H.-J."/>
            <person name="Ramirez L."/>
            <person name="Alfaro M."/>
            <person name="Sun H."/>
            <person name="Tritt A."/>
            <person name="Yoshinaga Y."/>
            <person name="Zwiers L.-H."/>
            <person name="Turgeon B."/>
            <person name="Goodwin S."/>
            <person name="Spatafora J."/>
            <person name="Crous P."/>
            <person name="Grigoriev I."/>
        </authorList>
    </citation>
    <scope>NUCLEOTIDE SEQUENCE</scope>
    <source>
        <strain evidence="1">SCOH1-5</strain>
    </source>
</reference>
<dbReference type="OrthoDB" id="3524701at2759"/>
<gene>
    <name evidence="1" type="ORF">CERZMDRAFT_103666</name>
</gene>
<dbReference type="InterPro" id="IPR027417">
    <property type="entry name" value="P-loop_NTPase"/>
</dbReference>
<dbReference type="AlphaFoldDB" id="A0A6A6EYY5"/>
<proteinExistence type="predicted"/>
<protein>
    <submittedName>
        <fullName evidence="1">Uncharacterized protein</fullName>
    </submittedName>
</protein>
<dbReference type="EMBL" id="ML992747">
    <property type="protein sequence ID" value="KAF2206200.1"/>
    <property type="molecule type" value="Genomic_DNA"/>
</dbReference>